<dbReference type="Pfam" id="PF18803">
    <property type="entry name" value="CxC2"/>
    <property type="match status" value="1"/>
</dbReference>
<protein>
    <submittedName>
        <fullName evidence="2">Cytochrome P450 monooxygenase AKT7 )</fullName>
        <ecNumber evidence="2">1.-.-.-</ecNumber>
    </submittedName>
</protein>
<dbReference type="PANTHER" id="PTHR33096:SF1">
    <property type="entry name" value="CXC1-LIKE CYSTEINE CLUSTER ASSOCIATED WITH KDZ TRANSPOSASES DOMAIN-CONTAINING PROTEIN"/>
    <property type="match status" value="1"/>
</dbReference>
<proteinExistence type="predicted"/>
<accession>A0A5K1K8L2</accession>
<evidence type="ECO:0000313" key="2">
    <source>
        <dbReference type="EMBL" id="VWP01792.1"/>
    </source>
</evidence>
<dbReference type="PANTHER" id="PTHR33096">
    <property type="entry name" value="CXC2 DOMAIN-CONTAINING PROTEIN"/>
    <property type="match status" value="1"/>
</dbReference>
<reference evidence="2" key="1">
    <citation type="submission" date="2019-10" db="EMBL/GenBank/DDBJ databases">
        <authorList>
            <person name="Nor Muhammad N."/>
        </authorList>
    </citation>
    <scope>NUCLEOTIDE SEQUENCE</scope>
</reference>
<dbReference type="AlphaFoldDB" id="A0A5K1K8L2"/>
<evidence type="ECO:0000259" key="1">
    <source>
        <dbReference type="Pfam" id="PF18803"/>
    </source>
</evidence>
<keyword evidence="2" id="KW-0503">Monooxygenase</keyword>
<dbReference type="GO" id="GO:0004497">
    <property type="term" value="F:monooxygenase activity"/>
    <property type="evidence" value="ECO:0007669"/>
    <property type="project" value="UniProtKB-KW"/>
</dbReference>
<gene>
    <name evidence="2" type="primary">V5XZS6</name>
</gene>
<dbReference type="EC" id="1.-.-.-" evidence="2"/>
<dbReference type="Pfam" id="PF18758">
    <property type="entry name" value="KDZ"/>
    <property type="match status" value="1"/>
</dbReference>
<dbReference type="EMBL" id="LR729666">
    <property type="protein sequence ID" value="VWP01792.1"/>
    <property type="molecule type" value="Genomic_DNA"/>
</dbReference>
<keyword evidence="2" id="KW-0560">Oxidoreductase</keyword>
<dbReference type="InterPro" id="IPR040521">
    <property type="entry name" value="KDZ"/>
</dbReference>
<organism evidence="2">
    <name type="scientific">Ganoderma boninense</name>
    <dbReference type="NCBI Taxonomy" id="34458"/>
    <lineage>
        <taxon>Eukaryota</taxon>
        <taxon>Fungi</taxon>
        <taxon>Dikarya</taxon>
        <taxon>Basidiomycota</taxon>
        <taxon>Agaricomycotina</taxon>
        <taxon>Agaricomycetes</taxon>
        <taxon>Polyporales</taxon>
        <taxon>Polyporaceae</taxon>
        <taxon>Ganoderma</taxon>
    </lineage>
</organism>
<name>A0A5K1K8L2_9APHY</name>
<sequence>MFAHHERARAGSLKMTFNVNSSPFKTSTFTGTSYKNRRLQKTQERAATQPCGEAHASQPLHRVEFWGGTYYRAAWLRQVGVQVHCGHNGSPCPAVATYADYGHADLPPSQLDALPSLNPHRPGPAPVTISNAYTADADATEDIHDHGYLIEDQDSELEDEDADFYYGTDPDISTPLVSDLPWFGEGPQRPAATSGSVHTTAATYGNDRMIVVVDLEGVHELPFSFCACPNAVRDDLQLIDLGYYPASIQLPKTVFTKRVLDDFLLSNKECKTSARNYYNKLRRTTNPAFPHMVPDRYKELLRVSRQWRNIQTRIQAGFGHRVDTIGPGDLAIRCPACPQPDTNLPDGWQNDEHGWKYMRSVVLDGNFSAQHRKMRKPEDDVPLADGHAFMVTDAPYKLHLKTAAEFHEKTTCNDHRAVLTAALDRANLEATGIGAAACSRHGFFAPHACVDFQQGERQRNMDYILHWIFMYLHGLTRVLILYDIMCQYFVHLYARFTKSPHLHMPEGLRILRGIGQFHVHGHIPKCFPRFSVNFIAGAGVQDGEIIETLWNKTNAVADSTRGMSAAHRREVIDDHMNDSNWMKLTRISTLLTQKWRRACKEWGPAVAAFDELTRASDPAKCDEWKREADAADEARVSDPAAMDIYDVTTKPLPTRKDVQIMLSQQELIEHGGTDQLGAADWIGNGLRIEETKLAVAYTARRLKATSGTDTRLSLVQQRQRLASAIAAFHKAGRKHMPGYLPGDGGGLEEDPTVFGAEWDEDVVGGDRASEPDLAADKPEDVPIGLPSTFGIEFLAQTGLLDLAKKERDLREGQLNDALQGIRTGIGYKSLLYRAKVRNASSYRAKLRSFDDVHVADEGVRRHVRVYQQARRAMERLFDPDDVDDAHALVAFQTRYKEICREDLRVSTAVIESFTPGLRNEHSAWFWNVSDTTVGDEAQWMEDYRRMLWLRAYARKARWEEERELVPFEMECTVRSFDGKARQWETWAVDGGRTPGHEAFAQRQIALWQSLRDHASAAFAAARANFVP</sequence>
<feature type="domain" description="CxC2-like cysteine cluster KDZ transposase-associated" evidence="1">
    <location>
        <begin position="206"/>
        <end position="286"/>
    </location>
</feature>
<dbReference type="InterPro" id="IPR041457">
    <property type="entry name" value="CxC2_KDZ-assoc"/>
</dbReference>